<reference evidence="1 2" key="1">
    <citation type="submission" date="2017-02" db="EMBL/GenBank/DDBJ databases">
        <title>Complete genome sequences of Mycobacterium kansasii strains isolated from rhesus macaques.</title>
        <authorList>
            <person name="Panda A."/>
            <person name="Nagaraj S."/>
            <person name="Zhao X."/>
            <person name="Tettelin H."/>
            <person name="Detolla L.J."/>
        </authorList>
    </citation>
    <scope>NUCLEOTIDE SEQUENCE [LARGE SCALE GENOMIC DNA]</scope>
    <source>
        <strain evidence="1 2">11-3469</strain>
    </source>
</reference>
<proteinExistence type="predicted"/>
<sequence>MGVRVEQVDQTATYHLVVVDQEDCYQDFTPEIVPNIGCSYKLPLRTVSTEHPAL</sequence>
<organism evidence="1 2">
    <name type="scientific">Mycobacterium kansasii</name>
    <dbReference type="NCBI Taxonomy" id="1768"/>
    <lineage>
        <taxon>Bacteria</taxon>
        <taxon>Bacillati</taxon>
        <taxon>Actinomycetota</taxon>
        <taxon>Actinomycetes</taxon>
        <taxon>Mycobacteriales</taxon>
        <taxon>Mycobacteriaceae</taxon>
        <taxon>Mycobacterium</taxon>
    </lineage>
</organism>
<name>A0A1V3XZJ0_MYCKA</name>
<gene>
    <name evidence="1" type="ORF">BZL29_0758</name>
</gene>
<evidence type="ECO:0000313" key="2">
    <source>
        <dbReference type="Proteomes" id="UP000188532"/>
    </source>
</evidence>
<protein>
    <submittedName>
        <fullName evidence="1">Uncharacterized protein</fullName>
    </submittedName>
</protein>
<dbReference type="EMBL" id="MVBN01000001">
    <property type="protein sequence ID" value="OOK84673.1"/>
    <property type="molecule type" value="Genomic_DNA"/>
</dbReference>
<comment type="caution">
    <text evidence="1">The sequence shown here is derived from an EMBL/GenBank/DDBJ whole genome shotgun (WGS) entry which is preliminary data.</text>
</comment>
<dbReference type="Proteomes" id="UP000188532">
    <property type="component" value="Unassembled WGS sequence"/>
</dbReference>
<accession>A0A1V3XZJ0</accession>
<evidence type="ECO:0000313" key="1">
    <source>
        <dbReference type="EMBL" id="OOK84673.1"/>
    </source>
</evidence>
<dbReference type="AlphaFoldDB" id="A0A1V3XZJ0"/>